<dbReference type="Gene3D" id="3.40.630.40">
    <property type="entry name" value="Zn-dependent exopeptidases"/>
    <property type="match status" value="1"/>
</dbReference>
<dbReference type="InterPro" id="IPR007709">
    <property type="entry name" value="N-FG_amidohydro"/>
</dbReference>
<reference evidence="1 2" key="1">
    <citation type="submission" date="2019-12" db="EMBL/GenBank/DDBJ databases">
        <authorList>
            <person name="Zheng J."/>
        </authorList>
    </citation>
    <scope>NUCLEOTIDE SEQUENCE [LARGE SCALE GENOMIC DNA]</scope>
    <source>
        <strain evidence="1 2">DSM 27347</strain>
    </source>
</reference>
<gene>
    <name evidence="1" type="ORF">GQR91_02730</name>
</gene>
<comment type="caution">
    <text evidence="1">The sequence shown here is derived from an EMBL/GenBank/DDBJ whole genome shotgun (WGS) entry which is preliminary data.</text>
</comment>
<dbReference type="RefSeq" id="WP_149681064.1">
    <property type="nucleotide sequence ID" value="NZ_FNBI01000001.1"/>
</dbReference>
<protein>
    <submittedName>
        <fullName evidence="1">N-formylglutamate amidohydrolase</fullName>
    </submittedName>
</protein>
<dbReference type="EMBL" id="WSUT01000005">
    <property type="protein sequence ID" value="MWC42575.1"/>
    <property type="molecule type" value="Genomic_DNA"/>
</dbReference>
<dbReference type="AlphaFoldDB" id="A0A6N8LNS9"/>
<dbReference type="Pfam" id="PF05013">
    <property type="entry name" value="FGase"/>
    <property type="match status" value="1"/>
</dbReference>
<proteinExistence type="predicted"/>
<sequence length="288" mass="30997">MASPSFERLDAMPGDRNFARRGPVILSVPHAGRDYPPALDEALRVPAAALHLLEDRFVDMVARAARDRQPTLIQTVPRAWIDLNRSEQERDPKVDAGADWTTQPRASAKLRSGLGLVPRRTGAAGDLWRRRFSGTEVEARIVADHRPYHAALAGLLEGARERFGVAVLLDLHSMPPLGTGEGARVVLGDRFGKAAGARFVARAEEEVRRCGVPVAINTPYAGAHILERHGAPARGIHAIQLELDRSLYLDAALDQPGPGFGETAALVARVLSALADEALSAACQMAAE</sequence>
<organism evidence="1 2">
    <name type="scientific">Sphingomonas carotinifaciens</name>
    <dbReference type="NCBI Taxonomy" id="1166323"/>
    <lineage>
        <taxon>Bacteria</taxon>
        <taxon>Pseudomonadati</taxon>
        <taxon>Pseudomonadota</taxon>
        <taxon>Alphaproteobacteria</taxon>
        <taxon>Sphingomonadales</taxon>
        <taxon>Sphingomonadaceae</taxon>
        <taxon>Sphingomonas</taxon>
    </lineage>
</organism>
<evidence type="ECO:0000313" key="1">
    <source>
        <dbReference type="EMBL" id="MWC42575.1"/>
    </source>
</evidence>
<dbReference type="Proteomes" id="UP000436801">
    <property type="component" value="Unassembled WGS sequence"/>
</dbReference>
<accession>A0A6N8LNS9</accession>
<keyword evidence="1" id="KW-0378">Hydrolase</keyword>
<name>A0A6N8LNS9_9SPHN</name>
<dbReference type="OrthoDB" id="9802050at2"/>
<evidence type="ECO:0000313" key="2">
    <source>
        <dbReference type="Proteomes" id="UP000436801"/>
    </source>
</evidence>
<dbReference type="SUPFAM" id="SSF53187">
    <property type="entry name" value="Zn-dependent exopeptidases"/>
    <property type="match status" value="1"/>
</dbReference>
<dbReference type="GO" id="GO:0016787">
    <property type="term" value="F:hydrolase activity"/>
    <property type="evidence" value="ECO:0007669"/>
    <property type="project" value="UniProtKB-KW"/>
</dbReference>